<dbReference type="GO" id="GO:0003729">
    <property type="term" value="F:mRNA binding"/>
    <property type="evidence" value="ECO:0007669"/>
    <property type="project" value="InterPro"/>
</dbReference>
<dbReference type="InterPro" id="IPR045278">
    <property type="entry name" value="CRS1/CFM2/CFM3"/>
</dbReference>
<feature type="region of interest" description="Disordered" evidence="7">
    <location>
        <begin position="142"/>
        <end position="184"/>
    </location>
</feature>
<dbReference type="PANTHER" id="PTHR31846">
    <property type="entry name" value="CRS1 / YHBY (CRM) DOMAIN-CONTAINING PROTEIN"/>
    <property type="match status" value="1"/>
</dbReference>
<dbReference type="GO" id="GO:0000375">
    <property type="term" value="P:RNA splicing, via transesterification reactions"/>
    <property type="evidence" value="ECO:0007669"/>
    <property type="project" value="InterPro"/>
</dbReference>
<evidence type="ECO:0000256" key="6">
    <source>
        <dbReference type="SAM" id="Coils"/>
    </source>
</evidence>
<keyword evidence="5" id="KW-0687">Ribonucleoprotein</keyword>
<dbReference type="AlphaFoldDB" id="A0A444EY01"/>
<dbReference type="Proteomes" id="UP000287651">
    <property type="component" value="Unassembled WGS sequence"/>
</dbReference>
<organism evidence="8 9">
    <name type="scientific">Ensete ventricosum</name>
    <name type="common">Abyssinian banana</name>
    <name type="synonym">Musa ensete</name>
    <dbReference type="NCBI Taxonomy" id="4639"/>
    <lineage>
        <taxon>Eukaryota</taxon>
        <taxon>Viridiplantae</taxon>
        <taxon>Streptophyta</taxon>
        <taxon>Embryophyta</taxon>
        <taxon>Tracheophyta</taxon>
        <taxon>Spermatophyta</taxon>
        <taxon>Magnoliopsida</taxon>
        <taxon>Liliopsida</taxon>
        <taxon>Zingiberales</taxon>
        <taxon>Musaceae</taxon>
        <taxon>Ensete</taxon>
    </lineage>
</organism>
<keyword evidence="2" id="KW-0677">Repeat</keyword>
<feature type="coiled-coil region" evidence="6">
    <location>
        <begin position="100"/>
        <end position="134"/>
    </location>
</feature>
<keyword evidence="3" id="KW-0809">Transit peptide</keyword>
<evidence type="ECO:0000256" key="3">
    <source>
        <dbReference type="ARBA" id="ARBA00022946"/>
    </source>
</evidence>
<evidence type="ECO:0000313" key="8">
    <source>
        <dbReference type="EMBL" id="RRT76482.1"/>
    </source>
</evidence>
<evidence type="ECO:0000256" key="2">
    <source>
        <dbReference type="ARBA" id="ARBA00022737"/>
    </source>
</evidence>
<sequence>MFLLSLHGQAQAKKLRAEKLLAKIEASMVPVNPSNDQETITDEERSVFRRIGLRMKAYLPLGQFLVPKGFALIYYRGKNYQRPISLRPRNLLTKAKALKRAVAIQRHEALSQHIDELEKTIKQMKEELGVSEDELIVADDWKTQSDDDSCSSNVCMEDEDSSLDSEDDDDSVFYDSDVDETLRS</sequence>
<evidence type="ECO:0000313" key="9">
    <source>
        <dbReference type="Proteomes" id="UP000287651"/>
    </source>
</evidence>
<dbReference type="PANTHER" id="PTHR31846:SF4">
    <property type="entry name" value="CRS1 _ YHBY (CRM) DOMAIN-CONTAINING PROTEIN"/>
    <property type="match status" value="1"/>
</dbReference>
<keyword evidence="1" id="KW-0507">mRNA processing</keyword>
<feature type="compositionally biased region" description="Acidic residues" evidence="7">
    <location>
        <begin position="156"/>
        <end position="184"/>
    </location>
</feature>
<comment type="caution">
    <text evidence="8">The sequence shown here is derived from an EMBL/GenBank/DDBJ whole genome shotgun (WGS) entry which is preliminary data.</text>
</comment>
<keyword evidence="4" id="KW-0508">mRNA splicing</keyword>
<reference evidence="8 9" key="1">
    <citation type="journal article" date="2014" name="Agronomy (Basel)">
        <title>A Draft Genome Sequence for Ensete ventricosum, the Drought-Tolerant Tree Against Hunger.</title>
        <authorList>
            <person name="Harrison J."/>
            <person name="Moore K.A."/>
            <person name="Paszkiewicz K."/>
            <person name="Jones T."/>
            <person name="Grant M."/>
            <person name="Ambacheew D."/>
            <person name="Muzemil S."/>
            <person name="Studholme D.J."/>
        </authorList>
    </citation>
    <scope>NUCLEOTIDE SEQUENCE [LARGE SCALE GENOMIC DNA]</scope>
</reference>
<evidence type="ECO:0000256" key="5">
    <source>
        <dbReference type="ARBA" id="ARBA00023274"/>
    </source>
</evidence>
<dbReference type="EMBL" id="AMZH03002182">
    <property type="protein sequence ID" value="RRT76482.1"/>
    <property type="molecule type" value="Genomic_DNA"/>
</dbReference>
<name>A0A444EY01_ENSVE</name>
<evidence type="ECO:0000256" key="7">
    <source>
        <dbReference type="SAM" id="MobiDB-lite"/>
    </source>
</evidence>
<dbReference type="GO" id="GO:0006397">
    <property type="term" value="P:mRNA processing"/>
    <property type="evidence" value="ECO:0007669"/>
    <property type="project" value="UniProtKB-KW"/>
</dbReference>
<keyword evidence="6" id="KW-0175">Coiled coil</keyword>
<gene>
    <name evidence="8" type="ORF">B296_00006031</name>
</gene>
<protein>
    <submittedName>
        <fullName evidence="8">Uncharacterized protein</fullName>
    </submittedName>
</protein>
<dbReference type="GO" id="GO:1990904">
    <property type="term" value="C:ribonucleoprotein complex"/>
    <property type="evidence" value="ECO:0007669"/>
    <property type="project" value="UniProtKB-KW"/>
</dbReference>
<evidence type="ECO:0000256" key="1">
    <source>
        <dbReference type="ARBA" id="ARBA00022664"/>
    </source>
</evidence>
<accession>A0A444EY01</accession>
<evidence type="ECO:0000256" key="4">
    <source>
        <dbReference type="ARBA" id="ARBA00023187"/>
    </source>
</evidence>
<proteinExistence type="predicted"/>